<keyword evidence="5" id="KW-1185">Reference proteome</keyword>
<dbReference type="PANTHER" id="PTHR13182:SF8">
    <property type="entry name" value="CYTOPLASMIC 60S SUBUNIT BIOGENESIS FACTOR ZNF622"/>
    <property type="match status" value="1"/>
</dbReference>
<evidence type="ECO:0000256" key="2">
    <source>
        <dbReference type="SAM" id="MobiDB-lite"/>
    </source>
</evidence>
<accession>A0AAV5RME6</accession>
<dbReference type="GO" id="GO:0008270">
    <property type="term" value="F:zinc ion binding"/>
    <property type="evidence" value="ECO:0007669"/>
    <property type="project" value="UniProtKB-KW"/>
</dbReference>
<feature type="domain" description="C2H2-type" evidence="3">
    <location>
        <begin position="7"/>
        <end position="31"/>
    </location>
</feature>
<dbReference type="PROSITE" id="PS00028">
    <property type="entry name" value="ZINC_FINGER_C2H2_1"/>
    <property type="match status" value="1"/>
</dbReference>
<feature type="region of interest" description="Disordered" evidence="2">
    <location>
        <begin position="102"/>
        <end position="142"/>
    </location>
</feature>
<dbReference type="Pfam" id="PF12756">
    <property type="entry name" value="zf-C2H2_2"/>
    <property type="match status" value="1"/>
</dbReference>
<gene>
    <name evidence="4" type="ORF">DASB73_033900</name>
</gene>
<dbReference type="InterPro" id="IPR041661">
    <property type="entry name" value="ZN622/Rei1/Reh1_Znf-C2H2"/>
</dbReference>
<keyword evidence="1" id="KW-0863">Zinc-finger</keyword>
<keyword evidence="1" id="KW-0862">Zinc</keyword>
<organism evidence="4 5">
    <name type="scientific">Starmerella bacillaris</name>
    <name type="common">Yeast</name>
    <name type="synonym">Candida zemplinina</name>
    <dbReference type="NCBI Taxonomy" id="1247836"/>
    <lineage>
        <taxon>Eukaryota</taxon>
        <taxon>Fungi</taxon>
        <taxon>Dikarya</taxon>
        <taxon>Ascomycota</taxon>
        <taxon>Saccharomycotina</taxon>
        <taxon>Dipodascomycetes</taxon>
        <taxon>Dipodascales</taxon>
        <taxon>Trichomonascaceae</taxon>
        <taxon>Starmerella</taxon>
    </lineage>
</organism>
<dbReference type="InterPro" id="IPR040025">
    <property type="entry name" value="Znf622/Rei1/Reh1"/>
</dbReference>
<keyword evidence="1" id="KW-0479">Metal-binding</keyword>
<dbReference type="PROSITE" id="PS50157">
    <property type="entry name" value="ZINC_FINGER_C2H2_2"/>
    <property type="match status" value="1"/>
</dbReference>
<dbReference type="AlphaFoldDB" id="A0AAV5RME6"/>
<evidence type="ECO:0000313" key="5">
    <source>
        <dbReference type="Proteomes" id="UP001362899"/>
    </source>
</evidence>
<name>A0AAV5RME6_STABA</name>
<dbReference type="InterPro" id="IPR013087">
    <property type="entry name" value="Znf_C2H2_type"/>
</dbReference>
<evidence type="ECO:0000313" key="4">
    <source>
        <dbReference type="EMBL" id="GMM52427.1"/>
    </source>
</evidence>
<feature type="compositionally biased region" description="Polar residues" evidence="2">
    <location>
        <begin position="107"/>
        <end position="126"/>
    </location>
</feature>
<dbReference type="GO" id="GO:0042273">
    <property type="term" value="P:ribosomal large subunit biogenesis"/>
    <property type="evidence" value="ECO:0007669"/>
    <property type="project" value="TreeGrafter"/>
</dbReference>
<dbReference type="Proteomes" id="UP001362899">
    <property type="component" value="Unassembled WGS sequence"/>
</dbReference>
<dbReference type="GO" id="GO:0030687">
    <property type="term" value="C:preribosome, large subunit precursor"/>
    <property type="evidence" value="ECO:0007669"/>
    <property type="project" value="TreeGrafter"/>
</dbReference>
<sequence>MSTEFNYTCNTCGLSFGSAEYQREHMRTDWHRYNLKRRVADLPPIPADVFARKTLQLNESNEEPVNSRRQVTKKDLKRQEKELKRQKNLDARVAKMHLDGKPVFASMSDNPDLNETSASDAATSEVSDGLYSSDVSGTSESESEAFDDVDKLLKQKLKKYQKIPANVSFVDGHVSESIKDNVDYLSNKFGVVFPEEDHINDWEGLIDYLNEKVALGNCCLSCQYMGRSLDAVRAHMIAKQHIKIPWDTEEEQAELLDFYDFSDEENEWEDLEDDGMDSGVETESDVASITSYEEGPYVSGCELVLRPGVTAGHRSLNRYFKQRAMTPLEKPGQQAVRLIDYRSPGVTARAADKMLKQSWSTQKKFEQRLIRGRAMQNQQRHFRDQLLQ</sequence>
<evidence type="ECO:0000259" key="3">
    <source>
        <dbReference type="PROSITE" id="PS50157"/>
    </source>
</evidence>
<protein>
    <submittedName>
        <fullName evidence="4">Rei1 protein</fullName>
    </submittedName>
</protein>
<reference evidence="4 5" key="1">
    <citation type="journal article" date="2023" name="Elife">
        <title>Identification of key yeast species and microbe-microbe interactions impacting larval growth of Drosophila in the wild.</title>
        <authorList>
            <person name="Mure A."/>
            <person name="Sugiura Y."/>
            <person name="Maeda R."/>
            <person name="Honda K."/>
            <person name="Sakurai N."/>
            <person name="Takahashi Y."/>
            <person name="Watada M."/>
            <person name="Katoh T."/>
            <person name="Gotoh A."/>
            <person name="Gotoh Y."/>
            <person name="Taniguchi I."/>
            <person name="Nakamura K."/>
            <person name="Hayashi T."/>
            <person name="Katayama T."/>
            <person name="Uemura T."/>
            <person name="Hattori Y."/>
        </authorList>
    </citation>
    <scope>NUCLEOTIDE SEQUENCE [LARGE SCALE GENOMIC DNA]</scope>
    <source>
        <strain evidence="4 5">SB-73</strain>
    </source>
</reference>
<dbReference type="EMBL" id="BTGC01000008">
    <property type="protein sequence ID" value="GMM52427.1"/>
    <property type="molecule type" value="Genomic_DNA"/>
</dbReference>
<comment type="caution">
    <text evidence="4">The sequence shown here is derived from an EMBL/GenBank/DDBJ whole genome shotgun (WGS) entry which is preliminary data.</text>
</comment>
<evidence type="ECO:0000256" key="1">
    <source>
        <dbReference type="PROSITE-ProRule" id="PRU00042"/>
    </source>
</evidence>
<proteinExistence type="predicted"/>
<dbReference type="PANTHER" id="PTHR13182">
    <property type="entry name" value="ZINC FINGER PROTEIN 622"/>
    <property type="match status" value="1"/>
</dbReference>